<protein>
    <submittedName>
        <fullName evidence="2">Uncharacterized protein</fullName>
    </submittedName>
</protein>
<dbReference type="EMBL" id="CCKQ01012944">
    <property type="protein sequence ID" value="CDW84577.1"/>
    <property type="molecule type" value="Genomic_DNA"/>
</dbReference>
<feature type="chain" id="PRO_5001729622" evidence="1">
    <location>
        <begin position="19"/>
        <end position="419"/>
    </location>
</feature>
<dbReference type="Proteomes" id="UP000039865">
    <property type="component" value="Unassembled WGS sequence"/>
</dbReference>
<evidence type="ECO:0000313" key="3">
    <source>
        <dbReference type="Proteomes" id="UP000039865"/>
    </source>
</evidence>
<dbReference type="InParanoid" id="A0A078ATN4"/>
<proteinExistence type="predicted"/>
<accession>A0A078ATN4</accession>
<dbReference type="AlphaFoldDB" id="A0A078ATN4"/>
<gene>
    <name evidence="2" type="primary">Contig17332.g18449</name>
    <name evidence="2" type="ORF">STYLEM_13642</name>
</gene>
<keyword evidence="1" id="KW-0732">Signal</keyword>
<name>A0A078ATN4_STYLE</name>
<feature type="signal peptide" evidence="1">
    <location>
        <begin position="1"/>
        <end position="18"/>
    </location>
</feature>
<reference evidence="2 3" key="1">
    <citation type="submission" date="2014-06" db="EMBL/GenBank/DDBJ databases">
        <authorList>
            <person name="Swart Estienne"/>
        </authorList>
    </citation>
    <scope>NUCLEOTIDE SEQUENCE [LARGE SCALE GENOMIC DNA]</scope>
    <source>
        <strain evidence="2 3">130c</strain>
    </source>
</reference>
<organism evidence="2 3">
    <name type="scientific">Stylonychia lemnae</name>
    <name type="common">Ciliate</name>
    <dbReference type="NCBI Taxonomy" id="5949"/>
    <lineage>
        <taxon>Eukaryota</taxon>
        <taxon>Sar</taxon>
        <taxon>Alveolata</taxon>
        <taxon>Ciliophora</taxon>
        <taxon>Intramacronucleata</taxon>
        <taxon>Spirotrichea</taxon>
        <taxon>Stichotrichia</taxon>
        <taxon>Sporadotrichida</taxon>
        <taxon>Oxytrichidae</taxon>
        <taxon>Stylonychinae</taxon>
        <taxon>Stylonychia</taxon>
    </lineage>
</organism>
<evidence type="ECO:0000313" key="2">
    <source>
        <dbReference type="EMBL" id="CDW84577.1"/>
    </source>
</evidence>
<evidence type="ECO:0000256" key="1">
    <source>
        <dbReference type="SAM" id="SignalP"/>
    </source>
</evidence>
<keyword evidence="3" id="KW-1185">Reference proteome</keyword>
<sequence>MKKFITIAGALMLGSVVATEKVLNEAQLVHALEHDLIAAEQDVSLIKDHLQGIMKRRSRSADPRVERSSSWSKIHHATGALNDLTQAGVAIYGATQIPHVERGFSLHKLGHATGIAGDLVNIGTSIYGATQYPQVERGISLHNLGHATGIAGDLVNIGTSIYGATQQPHVERGISLHNLGHATGIAGDLVNIGTSIYGAVHQPHVERGISLHNLGHATGIASDLVNMGTSIYGATQMPHVEKFKLNSHNLGHIGGIATDLAGIGLNIYGATQIPHVEGWLGALGEATGIAGDLVGMGTGIYGAVHHVQAMPEDEEDDDIEVEAFRSGSRSSGRTSTYKPMHPIDIAQKGSQIISGLGETGAGMYNQIMQGQAAAAQKAYYEQQMNQPHVEQYWDGPVYVRPTRYVYNIPAGGVIYPHDE</sequence>